<dbReference type="InterPro" id="IPR036259">
    <property type="entry name" value="MFS_trans_sf"/>
</dbReference>
<dbReference type="GO" id="GO:0015535">
    <property type="term" value="F:fucose:proton symporter activity"/>
    <property type="evidence" value="ECO:0007669"/>
    <property type="project" value="InterPro"/>
</dbReference>
<dbReference type="PANTHER" id="PTHR43702">
    <property type="entry name" value="L-FUCOSE-PROTON SYMPORTER"/>
    <property type="match status" value="1"/>
</dbReference>
<evidence type="ECO:0000313" key="8">
    <source>
        <dbReference type="Proteomes" id="UP000032049"/>
    </source>
</evidence>
<dbReference type="Proteomes" id="UP000032049">
    <property type="component" value="Unassembled WGS sequence"/>
</dbReference>
<evidence type="ECO:0000256" key="2">
    <source>
        <dbReference type="ARBA" id="ARBA00022475"/>
    </source>
</evidence>
<comment type="caution">
    <text evidence="7">The sequence shown here is derived from an EMBL/GenBank/DDBJ whole genome shotgun (WGS) entry which is preliminary data.</text>
</comment>
<feature type="transmembrane region" description="Helical" evidence="6">
    <location>
        <begin position="325"/>
        <end position="347"/>
    </location>
</feature>
<feature type="transmembrane region" description="Helical" evidence="6">
    <location>
        <begin position="99"/>
        <end position="116"/>
    </location>
</feature>
<comment type="subcellular location">
    <subcellularLocation>
        <location evidence="1">Cell inner membrane</location>
        <topology evidence="1">Multi-pass membrane protein</topology>
    </subcellularLocation>
</comment>
<evidence type="ECO:0000256" key="5">
    <source>
        <dbReference type="ARBA" id="ARBA00023136"/>
    </source>
</evidence>
<feature type="transmembrane region" description="Helical" evidence="6">
    <location>
        <begin position="137"/>
        <end position="160"/>
    </location>
</feature>
<feature type="transmembrane region" description="Helical" evidence="6">
    <location>
        <begin position="51"/>
        <end position="68"/>
    </location>
</feature>
<evidence type="ECO:0000256" key="4">
    <source>
        <dbReference type="ARBA" id="ARBA00022989"/>
    </source>
</evidence>
<proteinExistence type="predicted"/>
<dbReference type="InterPro" id="IPR005275">
    <property type="entry name" value="Lfuc_symporter_FucP"/>
</dbReference>
<gene>
    <name evidence="7" type="ORF">TH53_18600</name>
</gene>
<evidence type="ECO:0008006" key="9">
    <source>
        <dbReference type="Google" id="ProtNLM"/>
    </source>
</evidence>
<reference evidence="7 8" key="1">
    <citation type="submission" date="2015-01" db="EMBL/GenBank/DDBJ databases">
        <title>Draft genome sequence of Pedobacter sp. NL19 isolated from sludge of an effluent treatment pond in an abandoned uranium mine.</title>
        <authorList>
            <person name="Santos T."/>
            <person name="Caetano T."/>
            <person name="Covas C."/>
            <person name="Cruz A."/>
            <person name="Mendo S."/>
        </authorList>
    </citation>
    <scope>NUCLEOTIDE SEQUENCE [LARGE SCALE GENOMIC DNA]</scope>
    <source>
        <strain evidence="7 8">NL19</strain>
    </source>
</reference>
<keyword evidence="4 6" id="KW-1133">Transmembrane helix</keyword>
<keyword evidence="3 6" id="KW-0812">Transmembrane</keyword>
<keyword evidence="2" id="KW-1003">Cell membrane</keyword>
<evidence type="ECO:0000256" key="3">
    <source>
        <dbReference type="ARBA" id="ARBA00022692"/>
    </source>
</evidence>
<dbReference type="Gene3D" id="1.20.1250.20">
    <property type="entry name" value="MFS general substrate transporter like domains"/>
    <property type="match status" value="2"/>
</dbReference>
<dbReference type="STRING" id="1503925.TH53_18600"/>
<feature type="transmembrane region" description="Helical" evidence="6">
    <location>
        <begin position="271"/>
        <end position="289"/>
    </location>
</feature>
<feature type="transmembrane region" description="Helical" evidence="6">
    <location>
        <begin position="12"/>
        <end position="31"/>
    </location>
</feature>
<feature type="transmembrane region" description="Helical" evidence="6">
    <location>
        <begin position="191"/>
        <end position="209"/>
    </location>
</feature>
<evidence type="ECO:0000313" key="7">
    <source>
        <dbReference type="EMBL" id="KIO75803.1"/>
    </source>
</evidence>
<keyword evidence="5 6" id="KW-0472">Membrane</keyword>
<evidence type="ECO:0000256" key="6">
    <source>
        <dbReference type="SAM" id="Phobius"/>
    </source>
</evidence>
<dbReference type="AlphaFoldDB" id="A0A0D0F2M7"/>
<feature type="transmembrane region" description="Helical" evidence="6">
    <location>
        <begin position="237"/>
        <end position="259"/>
    </location>
</feature>
<dbReference type="RefSeq" id="WP_041884210.1">
    <property type="nucleotide sequence ID" value="NZ_JXRA01000082.1"/>
</dbReference>
<accession>A0A0D0F2M7</accession>
<dbReference type="PANTHER" id="PTHR43702:SF3">
    <property type="entry name" value="PROTEIN TSGA"/>
    <property type="match status" value="1"/>
</dbReference>
<dbReference type="Pfam" id="PF07690">
    <property type="entry name" value="MFS_1"/>
    <property type="match status" value="1"/>
</dbReference>
<dbReference type="SUPFAM" id="SSF103473">
    <property type="entry name" value="MFS general substrate transporter"/>
    <property type="match status" value="1"/>
</dbReference>
<sequence length="417" mass="46670">MKQNKNSYGNILVISLFFLWAITANLLPVLIPHLKKACRLTVLESSFIDSAYWIAYFAVAIPAGLVMKRFGYQKAIITGLLLAATGSFLFYPAAESRSFAFFLFALFVMASGMTFLETSANPFMTILGDPSTAVRRLNFAQAFNGLGAFIASMFLSKFIIAKNIKSQQELDLLSPAAMDNYYSLLFHRVKLPYILIGMVLVLVALLFMFTRFSNNKPVRQKTDHQVRNLSDRTQLKWGIVTQFFYVGAQVCISSFFILYATSVAGITAYDATNYLGLLLLGFMLGRYFGSILMKYIRPARLLFIYGTINIFLMSFIICIGGKASIPAFIALEFFMSIMYPTIFSLAIRNLGEYTPTASSYLVMSIIGGAIFPPLLGYLSDLTGSIQLAYIVPLICFIPVVYFGWRQIHKDLNTQTNL</sequence>
<dbReference type="EMBL" id="JXRA01000082">
    <property type="protein sequence ID" value="KIO75803.1"/>
    <property type="molecule type" value="Genomic_DNA"/>
</dbReference>
<keyword evidence="8" id="KW-1185">Reference proteome</keyword>
<organism evidence="7 8">
    <name type="scientific">Pedobacter lusitanus</name>
    <dbReference type="NCBI Taxonomy" id="1503925"/>
    <lineage>
        <taxon>Bacteria</taxon>
        <taxon>Pseudomonadati</taxon>
        <taxon>Bacteroidota</taxon>
        <taxon>Sphingobacteriia</taxon>
        <taxon>Sphingobacteriales</taxon>
        <taxon>Sphingobacteriaceae</taxon>
        <taxon>Pedobacter</taxon>
    </lineage>
</organism>
<feature type="transmembrane region" description="Helical" evidence="6">
    <location>
        <begin position="75"/>
        <end position="93"/>
    </location>
</feature>
<dbReference type="InterPro" id="IPR011701">
    <property type="entry name" value="MFS"/>
</dbReference>
<dbReference type="InterPro" id="IPR050375">
    <property type="entry name" value="MFS_TsgA-like"/>
</dbReference>
<feature type="transmembrane region" description="Helical" evidence="6">
    <location>
        <begin position="301"/>
        <end position="319"/>
    </location>
</feature>
<dbReference type="GO" id="GO:0005886">
    <property type="term" value="C:plasma membrane"/>
    <property type="evidence" value="ECO:0007669"/>
    <property type="project" value="UniProtKB-SubCell"/>
</dbReference>
<name>A0A0D0F2M7_9SPHI</name>
<feature type="transmembrane region" description="Helical" evidence="6">
    <location>
        <begin position="359"/>
        <end position="378"/>
    </location>
</feature>
<dbReference type="NCBIfam" id="TIGR00885">
    <property type="entry name" value="fucP"/>
    <property type="match status" value="1"/>
</dbReference>
<evidence type="ECO:0000256" key="1">
    <source>
        <dbReference type="ARBA" id="ARBA00004429"/>
    </source>
</evidence>
<feature type="transmembrane region" description="Helical" evidence="6">
    <location>
        <begin position="384"/>
        <end position="404"/>
    </location>
</feature>
<dbReference type="CDD" id="cd17394">
    <property type="entry name" value="MFS_FucP_like"/>
    <property type="match status" value="1"/>
</dbReference>
<protein>
    <recommendedName>
        <fullName evidence="9">L-fucose:H+ symporter permease</fullName>
    </recommendedName>
</protein>